<reference evidence="10 11" key="1">
    <citation type="submission" date="2019-08" db="EMBL/GenBank/DDBJ databases">
        <title>In-depth cultivation of the pig gut microbiome towards novel bacterial diversity and tailored functional studies.</title>
        <authorList>
            <person name="Wylensek D."/>
            <person name="Hitch T.C.A."/>
            <person name="Clavel T."/>
        </authorList>
    </citation>
    <scope>NUCLEOTIDE SEQUENCE [LARGE SCALE GENOMIC DNA]</scope>
    <source>
        <strain evidence="10 11">Bifido-178-WT-2B</strain>
    </source>
</reference>
<dbReference type="PANTHER" id="PTHR33602:SF1">
    <property type="entry name" value="REGULATORY PROTEIN RECX FAMILY PROTEIN"/>
    <property type="match status" value="1"/>
</dbReference>
<dbReference type="InterPro" id="IPR053924">
    <property type="entry name" value="RecX_HTH_2nd"/>
</dbReference>
<dbReference type="PANTHER" id="PTHR33602">
    <property type="entry name" value="REGULATORY PROTEIN RECX FAMILY PROTEIN"/>
    <property type="match status" value="1"/>
</dbReference>
<comment type="subcellular location">
    <subcellularLocation>
        <location evidence="2 6">Cytoplasm</location>
    </subcellularLocation>
</comment>
<keyword evidence="11" id="KW-1185">Reference proteome</keyword>
<dbReference type="AlphaFoldDB" id="A0A6A8MG61"/>
<protein>
    <recommendedName>
        <fullName evidence="4 6">Regulatory protein RecX</fullName>
    </recommendedName>
</protein>
<feature type="domain" description="RecX third three-helical" evidence="8">
    <location>
        <begin position="211"/>
        <end position="258"/>
    </location>
</feature>
<evidence type="ECO:0000259" key="8">
    <source>
        <dbReference type="Pfam" id="PF21981"/>
    </source>
</evidence>
<sequence length="271" mass="30418">MAIITKVSAQKRPGRYNIFLDGHYAFSVSEKTLAEFVLLKGQELTDQQIDQVRAFDADAKATELAARYLGYEPRTIKEVHDYLVKHEISEAAAASAIGELADLGYLNDPEYARLFIKNDLKVGQNGPKAVSRDLQRKGLDQETAAEAIAEVAAADWIAVGQRLVKSLIRQQGKIAQKEVKRKMQAKLFSHGFTSTLAAAVVDSFDFNDSEEEQLEALKKQGIKAYKRFRRYDEGTREQKIKQYLYVHGFSTSEIAAFLSGEVIDLDELSEY</sequence>
<dbReference type="HAMAP" id="MF_01114">
    <property type="entry name" value="RecX"/>
    <property type="match status" value="1"/>
</dbReference>
<organism evidence="10 11">
    <name type="scientific">Lactobacillus porci</name>
    <dbReference type="NCBI Taxonomy" id="2012477"/>
    <lineage>
        <taxon>Bacteria</taxon>
        <taxon>Bacillati</taxon>
        <taxon>Bacillota</taxon>
        <taxon>Bacilli</taxon>
        <taxon>Lactobacillales</taxon>
        <taxon>Lactobacillaceae</taxon>
        <taxon>Lactobacillus</taxon>
    </lineage>
</organism>
<dbReference type="NCBIfam" id="NF010733">
    <property type="entry name" value="PRK14135.1"/>
    <property type="match status" value="1"/>
</dbReference>
<dbReference type="GO" id="GO:0006282">
    <property type="term" value="P:regulation of DNA repair"/>
    <property type="evidence" value="ECO:0007669"/>
    <property type="project" value="UniProtKB-UniRule"/>
</dbReference>
<dbReference type="InterPro" id="IPR053925">
    <property type="entry name" value="RecX_HTH_3rd"/>
</dbReference>
<gene>
    <name evidence="6 10" type="primary">recX</name>
    <name evidence="10" type="ORF">FYJ62_09490</name>
</gene>
<evidence type="ECO:0000256" key="2">
    <source>
        <dbReference type="ARBA" id="ARBA00004496"/>
    </source>
</evidence>
<comment type="function">
    <text evidence="1 6">Modulates RecA activity.</text>
</comment>
<comment type="caution">
    <text evidence="10">The sequence shown here is derived from an EMBL/GenBank/DDBJ whole genome shotgun (WGS) entry which is preliminary data.</text>
</comment>
<name>A0A6A8MG61_9LACO</name>
<evidence type="ECO:0000256" key="5">
    <source>
        <dbReference type="ARBA" id="ARBA00022490"/>
    </source>
</evidence>
<dbReference type="Proteomes" id="UP000438120">
    <property type="component" value="Unassembled WGS sequence"/>
</dbReference>
<dbReference type="Pfam" id="PF21981">
    <property type="entry name" value="RecX_HTH3"/>
    <property type="match status" value="1"/>
</dbReference>
<feature type="domain" description="RecX first three-helical" evidence="9">
    <location>
        <begin position="62"/>
        <end position="100"/>
    </location>
</feature>
<dbReference type="EMBL" id="VUMX01000038">
    <property type="protein sequence ID" value="MST87834.1"/>
    <property type="molecule type" value="Genomic_DNA"/>
</dbReference>
<dbReference type="InterPro" id="IPR053926">
    <property type="entry name" value="RecX_HTH_1st"/>
</dbReference>
<evidence type="ECO:0000259" key="7">
    <source>
        <dbReference type="Pfam" id="PF02631"/>
    </source>
</evidence>
<evidence type="ECO:0000256" key="3">
    <source>
        <dbReference type="ARBA" id="ARBA00009695"/>
    </source>
</evidence>
<comment type="similarity">
    <text evidence="3 6">Belongs to the RecX family.</text>
</comment>
<accession>A0A6A8MG61</accession>
<evidence type="ECO:0000256" key="1">
    <source>
        <dbReference type="ARBA" id="ARBA00003529"/>
    </source>
</evidence>
<evidence type="ECO:0000256" key="4">
    <source>
        <dbReference type="ARBA" id="ARBA00018111"/>
    </source>
</evidence>
<feature type="domain" description="RecX second three-helical" evidence="7">
    <location>
        <begin position="107"/>
        <end position="148"/>
    </location>
</feature>
<dbReference type="Pfam" id="PF21982">
    <property type="entry name" value="RecX_HTH1"/>
    <property type="match status" value="1"/>
</dbReference>
<proteinExistence type="inferred from homology"/>
<dbReference type="OrthoDB" id="5421057at2"/>
<evidence type="ECO:0000313" key="11">
    <source>
        <dbReference type="Proteomes" id="UP000438120"/>
    </source>
</evidence>
<dbReference type="Gene3D" id="1.10.10.10">
    <property type="entry name" value="Winged helix-like DNA-binding domain superfamily/Winged helix DNA-binding domain"/>
    <property type="match status" value="4"/>
</dbReference>
<dbReference type="RefSeq" id="WP_154549444.1">
    <property type="nucleotide sequence ID" value="NZ_JBKZBY010000007.1"/>
</dbReference>
<keyword evidence="5 6" id="KW-0963">Cytoplasm</keyword>
<dbReference type="InterPro" id="IPR003783">
    <property type="entry name" value="Regulatory_RecX"/>
</dbReference>
<dbReference type="Pfam" id="PF02631">
    <property type="entry name" value="RecX_HTH2"/>
    <property type="match status" value="1"/>
</dbReference>
<evidence type="ECO:0000256" key="6">
    <source>
        <dbReference type="HAMAP-Rule" id="MF_01114"/>
    </source>
</evidence>
<evidence type="ECO:0000259" key="9">
    <source>
        <dbReference type="Pfam" id="PF21982"/>
    </source>
</evidence>
<dbReference type="InterPro" id="IPR036388">
    <property type="entry name" value="WH-like_DNA-bd_sf"/>
</dbReference>
<dbReference type="GO" id="GO:0005737">
    <property type="term" value="C:cytoplasm"/>
    <property type="evidence" value="ECO:0007669"/>
    <property type="project" value="UniProtKB-SubCell"/>
</dbReference>
<evidence type="ECO:0000313" key="10">
    <source>
        <dbReference type="EMBL" id="MST87834.1"/>
    </source>
</evidence>